<evidence type="ECO:0000313" key="4">
    <source>
        <dbReference type="Proteomes" id="UP001597285"/>
    </source>
</evidence>
<evidence type="ECO:0000313" key="3">
    <source>
        <dbReference type="EMBL" id="MFD1798400.1"/>
    </source>
</evidence>
<keyword evidence="2" id="KW-1133">Transmembrane helix</keyword>
<proteinExistence type="predicted"/>
<name>A0ABW4NK92_9LACT</name>
<feature type="transmembrane region" description="Helical" evidence="2">
    <location>
        <begin position="69"/>
        <end position="89"/>
    </location>
</feature>
<feature type="transmembrane region" description="Helical" evidence="2">
    <location>
        <begin position="101"/>
        <end position="126"/>
    </location>
</feature>
<feature type="coiled-coil region" evidence="1">
    <location>
        <begin position="267"/>
        <end position="308"/>
    </location>
</feature>
<gene>
    <name evidence="3" type="ORF">ACFSBK_00785</name>
</gene>
<reference evidence="4" key="1">
    <citation type="journal article" date="2019" name="Int. J. Syst. Evol. Microbiol.">
        <title>The Global Catalogue of Microorganisms (GCM) 10K type strain sequencing project: providing services to taxonomists for standard genome sequencing and annotation.</title>
        <authorList>
            <consortium name="The Broad Institute Genomics Platform"/>
            <consortium name="The Broad Institute Genome Sequencing Center for Infectious Disease"/>
            <person name="Wu L."/>
            <person name="Ma J."/>
        </authorList>
    </citation>
    <scope>NUCLEOTIDE SEQUENCE [LARGE SCALE GENOMIC DNA]</scope>
    <source>
        <strain evidence="4">KCTC 42143</strain>
    </source>
</reference>
<keyword evidence="2" id="KW-0472">Membrane</keyword>
<comment type="caution">
    <text evidence="3">The sequence shown here is derived from an EMBL/GenBank/DDBJ whole genome shotgun (WGS) entry which is preliminary data.</text>
</comment>
<keyword evidence="2" id="KW-0812">Transmembrane</keyword>
<keyword evidence="1" id="KW-0175">Coiled coil</keyword>
<dbReference type="EMBL" id="JBHUFF010000003">
    <property type="protein sequence ID" value="MFD1798400.1"/>
    <property type="molecule type" value="Genomic_DNA"/>
</dbReference>
<sequence>MEQKRSKGFRRYLVEDGEAGFNISWSAVFAGVVTFLASLFTLSLIGSAIGFGTVEPTSNHPFDGVGTGLIIWTIVTFVLSLMAAGFIAGVTSRRVGMVHGFLTWATSVLVLLVMLSYLTAGVFSAVGSALGSVFSVTGKGAATVASSASDVVSDSFDKIIDNVGEVDTNEMETQVNDVLKDTDIPELQPDYINNELSAATDEIVEAGKELAVNPENSDEIISSTTDSLKNRAQKITDSVDKDAIANAVESNTDLNEEEAQEATDNIYNAAQSASKEAETKINQASQSIEEAQQKIDQTIEEARVKAEEASDATAKASIWGFVALLLGMIVTSLSGLWGSNFVRGHNEEKM</sequence>
<evidence type="ECO:0000256" key="1">
    <source>
        <dbReference type="SAM" id="Coils"/>
    </source>
</evidence>
<evidence type="ECO:0000256" key="2">
    <source>
        <dbReference type="SAM" id="Phobius"/>
    </source>
</evidence>
<feature type="transmembrane region" description="Helical" evidence="2">
    <location>
        <begin position="21"/>
        <end position="49"/>
    </location>
</feature>
<dbReference type="RefSeq" id="WP_058918511.1">
    <property type="nucleotide sequence ID" value="NZ_JBHSQC010000016.1"/>
</dbReference>
<dbReference type="Proteomes" id="UP001597285">
    <property type="component" value="Unassembled WGS sequence"/>
</dbReference>
<feature type="transmembrane region" description="Helical" evidence="2">
    <location>
        <begin position="318"/>
        <end position="342"/>
    </location>
</feature>
<keyword evidence="4" id="KW-1185">Reference proteome</keyword>
<organism evidence="3 4">
    <name type="scientific">Carnobacterium antarcticum</name>
    <dbReference type="NCBI Taxonomy" id="2126436"/>
    <lineage>
        <taxon>Bacteria</taxon>
        <taxon>Bacillati</taxon>
        <taxon>Bacillota</taxon>
        <taxon>Bacilli</taxon>
        <taxon>Lactobacillales</taxon>
        <taxon>Carnobacteriaceae</taxon>
        <taxon>Carnobacterium</taxon>
    </lineage>
</organism>
<accession>A0ABW4NK92</accession>
<evidence type="ECO:0008006" key="5">
    <source>
        <dbReference type="Google" id="ProtNLM"/>
    </source>
</evidence>
<protein>
    <recommendedName>
        <fullName evidence="5">CAP-Gly protein</fullName>
    </recommendedName>
</protein>